<dbReference type="PRINTS" id="PR00413">
    <property type="entry name" value="HADHALOGNASE"/>
</dbReference>
<reference evidence="5 6" key="3">
    <citation type="submission" date="2019-11" db="EMBL/GenBank/DDBJ databases">
        <title>Type strains purchased from KCTC, JCM and DSMZ.</title>
        <authorList>
            <person name="Lu H."/>
        </authorList>
    </citation>
    <scope>NUCLEOTIDE SEQUENCE [LARGE SCALE GENOMIC DNA]</scope>
    <source>
        <strain evidence="5 6">KCTC 52429</strain>
    </source>
</reference>
<sequence length="240" mass="26050">MNEIQSPNERPHAILFDLDDTLWPIGPVIAEAELTLHAWLAEHAPKVAQAFTIEEMRARRMALLAADPAHHLDLAKLRRAALQAAFEHVGEDLAHVDGAMTHFHSARNTVKLYDDVLPGLLRLSDKVILGSVSNGNADLEVIGLAHHFKVSLAASRFGIAKPDPAIFLAACEALGVAPRQAVYVGDDLRLDVEGAQKAGLRAVWMNRTGSNAHVDMGIAPDAICSSFDELIAWLEQQLAD</sequence>
<evidence type="ECO:0000256" key="1">
    <source>
        <dbReference type="ARBA" id="ARBA00001946"/>
    </source>
</evidence>
<dbReference type="Pfam" id="PF00702">
    <property type="entry name" value="Hydrolase"/>
    <property type="match status" value="1"/>
</dbReference>
<comment type="caution">
    <text evidence="5">The sequence shown here is derived from an EMBL/GenBank/DDBJ whole genome shotgun (WGS) entry which is preliminary data.</text>
</comment>
<evidence type="ECO:0000256" key="2">
    <source>
        <dbReference type="ARBA" id="ARBA00022801"/>
    </source>
</evidence>
<dbReference type="OrthoDB" id="367448at2"/>
<dbReference type="PANTHER" id="PTHR46470:SF4">
    <property type="entry name" value="5-AMINO-6-(5-PHOSPHO-D-RIBITYLAMINO)URACIL PHOSPHATASE YIGB"/>
    <property type="match status" value="1"/>
</dbReference>
<organism evidence="5 6">
    <name type="scientific">Pseudoduganella buxea</name>
    <dbReference type="NCBI Taxonomy" id="1949069"/>
    <lineage>
        <taxon>Bacteria</taxon>
        <taxon>Pseudomonadati</taxon>
        <taxon>Pseudomonadota</taxon>
        <taxon>Betaproteobacteria</taxon>
        <taxon>Burkholderiales</taxon>
        <taxon>Oxalobacteraceae</taxon>
        <taxon>Telluria group</taxon>
        <taxon>Pseudoduganella</taxon>
    </lineage>
</organism>
<dbReference type="InterPro" id="IPR023214">
    <property type="entry name" value="HAD_sf"/>
</dbReference>
<keyword evidence="7" id="KW-1185">Reference proteome</keyword>
<gene>
    <name evidence="4" type="ORF">GCM10011572_16580</name>
    <name evidence="5" type="ORF">GM672_12130</name>
</gene>
<evidence type="ECO:0000313" key="6">
    <source>
        <dbReference type="Proteomes" id="UP000430634"/>
    </source>
</evidence>
<dbReference type="Proteomes" id="UP000622638">
    <property type="component" value="Unassembled WGS sequence"/>
</dbReference>
<comment type="cofactor">
    <cofactor evidence="1">
        <name>Mg(2+)</name>
        <dbReference type="ChEBI" id="CHEBI:18420"/>
    </cofactor>
</comment>
<evidence type="ECO:0000256" key="3">
    <source>
        <dbReference type="ARBA" id="ARBA00022842"/>
    </source>
</evidence>
<dbReference type="NCBIfam" id="TIGR01549">
    <property type="entry name" value="HAD-SF-IA-v1"/>
    <property type="match status" value="1"/>
</dbReference>
<evidence type="ECO:0000313" key="7">
    <source>
        <dbReference type="Proteomes" id="UP000622638"/>
    </source>
</evidence>
<reference evidence="4" key="1">
    <citation type="journal article" date="2014" name="Int. J. Syst. Evol. Microbiol.">
        <title>Complete genome of a new Firmicutes species belonging to the dominant human colonic microbiota ('Ruminococcus bicirculans') reveals two chromosomes and a selective capacity to utilize plant glucans.</title>
        <authorList>
            <consortium name="NISC Comparative Sequencing Program"/>
            <person name="Wegmann U."/>
            <person name="Louis P."/>
            <person name="Goesmann A."/>
            <person name="Henrissat B."/>
            <person name="Duncan S.H."/>
            <person name="Flint H.J."/>
        </authorList>
    </citation>
    <scope>NUCLEOTIDE SEQUENCE</scope>
    <source>
        <strain evidence="4">CGMCC 1.15931</strain>
    </source>
</reference>
<dbReference type="SFLD" id="SFLDS00003">
    <property type="entry name" value="Haloacid_Dehalogenase"/>
    <property type="match status" value="1"/>
</dbReference>
<evidence type="ECO:0000313" key="5">
    <source>
        <dbReference type="EMBL" id="MTV53475.1"/>
    </source>
</evidence>
<proteinExistence type="predicted"/>
<dbReference type="EMBL" id="BMKG01000005">
    <property type="protein sequence ID" value="GGB95283.1"/>
    <property type="molecule type" value="Genomic_DNA"/>
</dbReference>
<dbReference type="GO" id="GO:0009231">
    <property type="term" value="P:riboflavin biosynthetic process"/>
    <property type="evidence" value="ECO:0007669"/>
    <property type="project" value="TreeGrafter"/>
</dbReference>
<protein>
    <submittedName>
        <fullName evidence="4 5">Hydrolase</fullName>
    </submittedName>
</protein>
<dbReference type="InterPro" id="IPR036412">
    <property type="entry name" value="HAD-like_sf"/>
</dbReference>
<name>A0A6I3SXU4_9BURK</name>
<dbReference type="InterPro" id="IPR051400">
    <property type="entry name" value="HAD-like_hydrolase"/>
</dbReference>
<dbReference type="Gene3D" id="3.40.50.1000">
    <property type="entry name" value="HAD superfamily/HAD-like"/>
    <property type="match status" value="1"/>
</dbReference>
<keyword evidence="3" id="KW-0460">Magnesium</keyword>
<dbReference type="GO" id="GO:0016787">
    <property type="term" value="F:hydrolase activity"/>
    <property type="evidence" value="ECO:0007669"/>
    <property type="project" value="UniProtKB-KW"/>
</dbReference>
<dbReference type="RefSeq" id="WP_155470785.1">
    <property type="nucleotide sequence ID" value="NZ_BMKG01000005.1"/>
</dbReference>
<reference evidence="4" key="4">
    <citation type="submission" date="2024-05" db="EMBL/GenBank/DDBJ databases">
        <authorList>
            <person name="Sun Q."/>
            <person name="Zhou Y."/>
        </authorList>
    </citation>
    <scope>NUCLEOTIDE SEQUENCE</scope>
    <source>
        <strain evidence="4">CGMCC 1.15931</strain>
    </source>
</reference>
<accession>A0A6I3SXU4</accession>
<dbReference type="PANTHER" id="PTHR46470">
    <property type="entry name" value="N-ACYLNEURAMINATE-9-PHOSPHATASE"/>
    <property type="match status" value="1"/>
</dbReference>
<dbReference type="NCBIfam" id="TIGR01509">
    <property type="entry name" value="HAD-SF-IA-v3"/>
    <property type="match status" value="1"/>
</dbReference>
<dbReference type="Proteomes" id="UP000430634">
    <property type="component" value="Unassembled WGS sequence"/>
</dbReference>
<dbReference type="EMBL" id="WNKZ01000029">
    <property type="protein sequence ID" value="MTV53475.1"/>
    <property type="molecule type" value="Genomic_DNA"/>
</dbReference>
<evidence type="ECO:0000313" key="4">
    <source>
        <dbReference type="EMBL" id="GGB95283.1"/>
    </source>
</evidence>
<dbReference type="SFLD" id="SFLDG01129">
    <property type="entry name" value="C1.5:_HAD__Beta-PGM__Phosphata"/>
    <property type="match status" value="1"/>
</dbReference>
<dbReference type="Gene3D" id="1.20.120.1600">
    <property type="match status" value="1"/>
</dbReference>
<keyword evidence="2 5" id="KW-0378">Hydrolase</keyword>
<dbReference type="SUPFAM" id="SSF56784">
    <property type="entry name" value="HAD-like"/>
    <property type="match status" value="1"/>
</dbReference>
<dbReference type="AlphaFoldDB" id="A0A6I3SXU4"/>
<reference evidence="7" key="2">
    <citation type="journal article" date="2019" name="Int. J. Syst. Evol. Microbiol.">
        <title>The Global Catalogue of Microorganisms (GCM) 10K type strain sequencing project: providing services to taxonomists for standard genome sequencing and annotation.</title>
        <authorList>
            <consortium name="The Broad Institute Genomics Platform"/>
            <consortium name="The Broad Institute Genome Sequencing Center for Infectious Disease"/>
            <person name="Wu L."/>
            <person name="Ma J."/>
        </authorList>
    </citation>
    <scope>NUCLEOTIDE SEQUENCE [LARGE SCALE GENOMIC DNA]</scope>
    <source>
        <strain evidence="7">CGMCC 1.15931</strain>
    </source>
</reference>
<dbReference type="InterPro" id="IPR006439">
    <property type="entry name" value="HAD-SF_hydro_IA"/>
</dbReference>